<feature type="domain" description="CBS" evidence="3">
    <location>
        <begin position="81"/>
        <end position="143"/>
    </location>
</feature>
<dbReference type="PROSITE" id="PS51671">
    <property type="entry name" value="ACT"/>
    <property type="match status" value="1"/>
</dbReference>
<evidence type="ECO:0000259" key="3">
    <source>
        <dbReference type="PROSITE" id="PS51371"/>
    </source>
</evidence>
<evidence type="ECO:0000313" key="6">
    <source>
        <dbReference type="Proteomes" id="UP000198619"/>
    </source>
</evidence>
<gene>
    <name evidence="5" type="ORF">SAMN04488528_1010104</name>
</gene>
<dbReference type="InterPro" id="IPR045865">
    <property type="entry name" value="ACT-like_dom_sf"/>
</dbReference>
<keyword evidence="1" id="KW-0677">Repeat</keyword>
<dbReference type="InterPro" id="IPR051462">
    <property type="entry name" value="CBS_domain-containing"/>
</dbReference>
<accession>A0A1I0Y2K7</accession>
<dbReference type="PANTHER" id="PTHR48108:SF26">
    <property type="entry name" value="CBS DOMAIN-CONTAINING PROTEIN DDB_G0289609"/>
    <property type="match status" value="1"/>
</dbReference>
<dbReference type="SUPFAM" id="SSF55021">
    <property type="entry name" value="ACT-like"/>
    <property type="match status" value="1"/>
</dbReference>
<dbReference type="Proteomes" id="UP000198619">
    <property type="component" value="Unassembled WGS sequence"/>
</dbReference>
<proteinExistence type="predicted"/>
<dbReference type="STRING" id="84698.SAMN04488528_1010104"/>
<keyword evidence="2" id="KW-0129">CBS domain</keyword>
<dbReference type="InterPro" id="IPR017036">
    <property type="entry name" value="Lmo0553-like"/>
</dbReference>
<dbReference type="InterPro" id="IPR000644">
    <property type="entry name" value="CBS_dom"/>
</dbReference>
<dbReference type="PROSITE" id="PS51371">
    <property type="entry name" value="CBS"/>
    <property type="match status" value="2"/>
</dbReference>
<evidence type="ECO:0000313" key="5">
    <source>
        <dbReference type="EMBL" id="SFB06443.1"/>
    </source>
</evidence>
<dbReference type="SMART" id="SM00116">
    <property type="entry name" value="CBS"/>
    <property type="match status" value="2"/>
</dbReference>
<sequence>MRSMLVKSIMLLEEKLITVTPKTSIGRALEIINENNFLSIPVVEGDKFYGTISKERIYAFYFEKCQDKQCFLSDFNVESVMLTNIPTIDLTSEVEEAVRILELRNIAFVAVVDSKGVFQGILTHHAVFEQFTRVFGVNKGHRLAVIAYDVPGQISRLSKILSENNADIISFVVVDPNSVLEVKEIVIRMDTDNIELIKQKVSSAGFKII</sequence>
<evidence type="ECO:0000256" key="1">
    <source>
        <dbReference type="ARBA" id="ARBA00022737"/>
    </source>
</evidence>
<feature type="domain" description="CBS" evidence="3">
    <location>
        <begin position="12"/>
        <end position="68"/>
    </location>
</feature>
<dbReference type="EMBL" id="FOKI01000010">
    <property type="protein sequence ID" value="SFB06443.1"/>
    <property type="molecule type" value="Genomic_DNA"/>
</dbReference>
<dbReference type="CDD" id="cd02205">
    <property type="entry name" value="CBS_pair_SF"/>
    <property type="match status" value="1"/>
</dbReference>
<reference evidence="5 6" key="1">
    <citation type="submission" date="2016-10" db="EMBL/GenBank/DDBJ databases">
        <authorList>
            <person name="de Groot N.N."/>
        </authorList>
    </citation>
    <scope>NUCLEOTIDE SEQUENCE [LARGE SCALE GENOMIC DNA]</scope>
    <source>
        <strain evidence="5 6">DSM 12271</strain>
    </source>
</reference>
<dbReference type="InterPro" id="IPR002912">
    <property type="entry name" value="ACT_dom"/>
</dbReference>
<dbReference type="Gene3D" id="3.10.580.10">
    <property type="entry name" value="CBS-domain"/>
    <property type="match status" value="1"/>
</dbReference>
<dbReference type="PANTHER" id="PTHR48108">
    <property type="entry name" value="CBS DOMAIN-CONTAINING PROTEIN CBSX2, CHLOROPLASTIC"/>
    <property type="match status" value="1"/>
</dbReference>
<evidence type="ECO:0000259" key="4">
    <source>
        <dbReference type="PROSITE" id="PS51671"/>
    </source>
</evidence>
<dbReference type="Pfam" id="PF00571">
    <property type="entry name" value="CBS"/>
    <property type="match status" value="2"/>
</dbReference>
<dbReference type="PIRSF" id="PIRSF035040">
    <property type="entry name" value="UCP035040_CBS_Lmo0553"/>
    <property type="match status" value="1"/>
</dbReference>
<feature type="domain" description="ACT" evidence="4">
    <location>
        <begin position="142"/>
        <end position="209"/>
    </location>
</feature>
<protein>
    <submittedName>
        <fullName evidence="5">Acetoin utilization protein AcuB</fullName>
    </submittedName>
</protein>
<dbReference type="InterPro" id="IPR046342">
    <property type="entry name" value="CBS_dom_sf"/>
</dbReference>
<evidence type="ECO:0000256" key="2">
    <source>
        <dbReference type="PROSITE-ProRule" id="PRU00703"/>
    </source>
</evidence>
<dbReference type="AlphaFoldDB" id="A0A1I0Y2K7"/>
<organism evidence="5 6">
    <name type="scientific">Clostridium frigidicarnis</name>
    <dbReference type="NCBI Taxonomy" id="84698"/>
    <lineage>
        <taxon>Bacteria</taxon>
        <taxon>Bacillati</taxon>
        <taxon>Bacillota</taxon>
        <taxon>Clostridia</taxon>
        <taxon>Eubacteriales</taxon>
        <taxon>Clostridiaceae</taxon>
        <taxon>Clostridium</taxon>
    </lineage>
</organism>
<keyword evidence="6" id="KW-1185">Reference proteome</keyword>
<name>A0A1I0Y2K7_9CLOT</name>
<dbReference type="SUPFAM" id="SSF54631">
    <property type="entry name" value="CBS-domain pair"/>
    <property type="match status" value="1"/>
</dbReference>